<protein>
    <submittedName>
        <fullName evidence="2">Uncharacterized protein</fullName>
    </submittedName>
</protein>
<accession>A0AA40CFP3</accession>
<sequence>MLAGNPKYSLSVVSHASSMEASAAGREQRPNLPPFFVPNEALQISCHRPPNHLPRYPFFPETLIRFTTPFSCLPVCSLGTRKIVRMKWGKQEVKEEKGKQGRFCRAEEQIKRSQQEKNKANVTRSQSPHRSTMICRMPPRLNEESSSPHHREQEEI</sequence>
<feature type="region of interest" description="Disordered" evidence="1">
    <location>
        <begin position="95"/>
        <end position="156"/>
    </location>
</feature>
<comment type="caution">
    <text evidence="2">The sequence shown here is derived from an EMBL/GenBank/DDBJ whole genome shotgun (WGS) entry which is preliminary data.</text>
</comment>
<evidence type="ECO:0000313" key="2">
    <source>
        <dbReference type="EMBL" id="KAK0636560.1"/>
    </source>
</evidence>
<organism evidence="2 3">
    <name type="scientific">Bombardia bombarda</name>
    <dbReference type="NCBI Taxonomy" id="252184"/>
    <lineage>
        <taxon>Eukaryota</taxon>
        <taxon>Fungi</taxon>
        <taxon>Dikarya</taxon>
        <taxon>Ascomycota</taxon>
        <taxon>Pezizomycotina</taxon>
        <taxon>Sordariomycetes</taxon>
        <taxon>Sordariomycetidae</taxon>
        <taxon>Sordariales</taxon>
        <taxon>Lasiosphaeriaceae</taxon>
        <taxon>Bombardia</taxon>
    </lineage>
</organism>
<reference evidence="2" key="1">
    <citation type="submission" date="2023-06" db="EMBL/GenBank/DDBJ databases">
        <title>Genome-scale phylogeny and comparative genomics of the fungal order Sordariales.</title>
        <authorList>
            <consortium name="Lawrence Berkeley National Laboratory"/>
            <person name="Hensen N."/>
            <person name="Bonometti L."/>
            <person name="Westerberg I."/>
            <person name="Brannstrom I.O."/>
            <person name="Guillou S."/>
            <person name="Cros-Aarteil S."/>
            <person name="Calhoun S."/>
            <person name="Haridas S."/>
            <person name="Kuo A."/>
            <person name="Mondo S."/>
            <person name="Pangilinan J."/>
            <person name="Riley R."/>
            <person name="LaButti K."/>
            <person name="Andreopoulos B."/>
            <person name="Lipzen A."/>
            <person name="Chen C."/>
            <person name="Yanf M."/>
            <person name="Daum C."/>
            <person name="Ng V."/>
            <person name="Clum A."/>
            <person name="Steindorff A."/>
            <person name="Ohm R."/>
            <person name="Martin F."/>
            <person name="Silar P."/>
            <person name="Natvig D."/>
            <person name="Lalanne C."/>
            <person name="Gautier V."/>
            <person name="Ament-velasquez S.L."/>
            <person name="Kruys A."/>
            <person name="Hutchinson M.I."/>
            <person name="Powell A.J."/>
            <person name="Barry K."/>
            <person name="Miller A.N."/>
            <person name="Grigoriev I.V."/>
            <person name="Debuchy R."/>
            <person name="Gladieux P."/>
            <person name="Thoren M.H."/>
            <person name="Johannesson H."/>
        </authorList>
    </citation>
    <scope>NUCLEOTIDE SEQUENCE</scope>
    <source>
        <strain evidence="2">SMH3391-2</strain>
    </source>
</reference>
<feature type="compositionally biased region" description="Basic and acidic residues" evidence="1">
    <location>
        <begin position="95"/>
        <end position="119"/>
    </location>
</feature>
<dbReference type="EMBL" id="JAULSR010000001">
    <property type="protein sequence ID" value="KAK0636560.1"/>
    <property type="molecule type" value="Genomic_DNA"/>
</dbReference>
<keyword evidence="3" id="KW-1185">Reference proteome</keyword>
<dbReference type="AlphaFoldDB" id="A0AA40CFP3"/>
<feature type="compositionally biased region" description="Basic and acidic residues" evidence="1">
    <location>
        <begin position="141"/>
        <end position="156"/>
    </location>
</feature>
<evidence type="ECO:0000256" key="1">
    <source>
        <dbReference type="SAM" id="MobiDB-lite"/>
    </source>
</evidence>
<gene>
    <name evidence="2" type="ORF">B0T17DRAFT_84476</name>
</gene>
<feature type="compositionally biased region" description="Polar residues" evidence="1">
    <location>
        <begin position="120"/>
        <end position="130"/>
    </location>
</feature>
<evidence type="ECO:0000313" key="3">
    <source>
        <dbReference type="Proteomes" id="UP001174934"/>
    </source>
</evidence>
<name>A0AA40CFP3_9PEZI</name>
<proteinExistence type="predicted"/>
<dbReference type="Proteomes" id="UP001174934">
    <property type="component" value="Unassembled WGS sequence"/>
</dbReference>